<gene>
    <name evidence="1" type="ORF">JJ833_02060</name>
</gene>
<reference evidence="1" key="1">
    <citation type="journal article" date="2021" name="Front. Mar. Sci.">
        <title>Genomes of Diverse Isolates of Prochlorococcus High-Light-Adapted Clade II in the Western Pacific Ocean.</title>
        <authorList>
            <person name="Yan W."/>
            <person name="Feng X."/>
            <person name="Zhang W."/>
            <person name="Nawaz M.Z."/>
            <person name="Luo T."/>
            <person name="Zhang R."/>
            <person name="Jiao N."/>
        </authorList>
    </citation>
    <scope>NUCLEOTIDE SEQUENCE</scope>
    <source>
        <strain evidence="1">XMU1424</strain>
    </source>
</reference>
<dbReference type="AlphaFoldDB" id="A0A9D9BY61"/>
<evidence type="ECO:0000313" key="1">
    <source>
        <dbReference type="EMBL" id="MBO6987628.1"/>
    </source>
</evidence>
<proteinExistence type="predicted"/>
<dbReference type="EMBL" id="JAEPLE010000001">
    <property type="protein sequence ID" value="MBO6987628.1"/>
    <property type="molecule type" value="Genomic_DNA"/>
</dbReference>
<dbReference type="Pfam" id="PF09655">
    <property type="entry name" value="Nitr_red_assoc"/>
    <property type="match status" value="1"/>
</dbReference>
<comment type="caution">
    <text evidence="1">The sequence shown here is derived from an EMBL/GenBank/DDBJ whole genome shotgun (WGS) entry which is preliminary data.</text>
</comment>
<name>A0A9D9BY61_PROMR</name>
<protein>
    <submittedName>
        <fullName evidence="1">Nitrate reductase associated protein</fullName>
    </submittedName>
</protein>
<accession>A0A9D9BY61</accession>
<organism evidence="1">
    <name type="scientific">Prochlorococcus marinus XMU1424</name>
    <dbReference type="NCBI Taxonomy" id="2774497"/>
    <lineage>
        <taxon>Bacteria</taxon>
        <taxon>Bacillati</taxon>
        <taxon>Cyanobacteriota</taxon>
        <taxon>Cyanophyceae</taxon>
        <taxon>Synechococcales</taxon>
        <taxon>Prochlorococcaceae</taxon>
        <taxon>Prochlorococcus</taxon>
    </lineage>
</organism>
<dbReference type="InterPro" id="IPR013481">
    <property type="entry name" value="NarM"/>
</dbReference>
<sequence>MLVNSQSNHYFNFEDDFIKDLRCIPLCVRRKLDLIGIKLKLTHWQDFNLIEKNKIVDWPDSKNDLIDLKTFLKEITFNSKYGEAKEIEISINQPWQNKNKVPEQVLKSALARGIDISVEKWRNLNELDRFAFCKLVRPSHEHNNLDRAFDEILK</sequence>
<dbReference type="NCBIfam" id="TIGR02664">
    <property type="entry name" value="nitr_red_assoc"/>
    <property type="match status" value="1"/>
</dbReference>